<feature type="compositionally biased region" description="Low complexity" evidence="1">
    <location>
        <begin position="127"/>
        <end position="150"/>
    </location>
</feature>
<dbReference type="Proteomes" id="UP000054279">
    <property type="component" value="Unassembled WGS sequence"/>
</dbReference>
<feature type="signal peptide" evidence="2">
    <location>
        <begin position="1"/>
        <end position="21"/>
    </location>
</feature>
<protein>
    <recommendedName>
        <fullName evidence="5">Extracellular membrane protein CFEM domain-containing protein</fullName>
    </recommendedName>
</protein>
<organism evidence="3 4">
    <name type="scientific">Sphaerobolus stellatus (strain SS14)</name>
    <dbReference type="NCBI Taxonomy" id="990650"/>
    <lineage>
        <taxon>Eukaryota</taxon>
        <taxon>Fungi</taxon>
        <taxon>Dikarya</taxon>
        <taxon>Basidiomycota</taxon>
        <taxon>Agaricomycotina</taxon>
        <taxon>Agaricomycetes</taxon>
        <taxon>Phallomycetidae</taxon>
        <taxon>Geastrales</taxon>
        <taxon>Sphaerobolaceae</taxon>
        <taxon>Sphaerobolus</taxon>
    </lineage>
</organism>
<dbReference type="HOGENOM" id="CLU_106405_0_0_1"/>
<name>A0A0C9UYH1_SPHS4</name>
<evidence type="ECO:0000313" key="3">
    <source>
        <dbReference type="EMBL" id="KIJ30200.1"/>
    </source>
</evidence>
<evidence type="ECO:0008006" key="5">
    <source>
        <dbReference type="Google" id="ProtNLM"/>
    </source>
</evidence>
<evidence type="ECO:0000256" key="2">
    <source>
        <dbReference type="SAM" id="SignalP"/>
    </source>
</evidence>
<feature type="chain" id="PRO_5002221335" description="Extracellular membrane protein CFEM domain-containing protein" evidence="2">
    <location>
        <begin position="22"/>
        <end position="208"/>
    </location>
</feature>
<dbReference type="EMBL" id="KN837267">
    <property type="protein sequence ID" value="KIJ30200.1"/>
    <property type="molecule type" value="Genomic_DNA"/>
</dbReference>
<reference evidence="3 4" key="1">
    <citation type="submission" date="2014-06" db="EMBL/GenBank/DDBJ databases">
        <title>Evolutionary Origins and Diversification of the Mycorrhizal Mutualists.</title>
        <authorList>
            <consortium name="DOE Joint Genome Institute"/>
            <consortium name="Mycorrhizal Genomics Consortium"/>
            <person name="Kohler A."/>
            <person name="Kuo A."/>
            <person name="Nagy L.G."/>
            <person name="Floudas D."/>
            <person name="Copeland A."/>
            <person name="Barry K.W."/>
            <person name="Cichocki N."/>
            <person name="Veneault-Fourrey C."/>
            <person name="LaButti K."/>
            <person name="Lindquist E.A."/>
            <person name="Lipzen A."/>
            <person name="Lundell T."/>
            <person name="Morin E."/>
            <person name="Murat C."/>
            <person name="Riley R."/>
            <person name="Ohm R."/>
            <person name="Sun H."/>
            <person name="Tunlid A."/>
            <person name="Henrissat B."/>
            <person name="Grigoriev I.V."/>
            <person name="Hibbett D.S."/>
            <person name="Martin F."/>
        </authorList>
    </citation>
    <scope>NUCLEOTIDE SEQUENCE [LARGE SCALE GENOMIC DNA]</scope>
    <source>
        <strain evidence="3 4">SS14</strain>
    </source>
</reference>
<feature type="compositionally biased region" description="Low complexity" evidence="1">
    <location>
        <begin position="161"/>
        <end position="176"/>
    </location>
</feature>
<gene>
    <name evidence="3" type="ORF">M422DRAFT_53876</name>
</gene>
<accession>A0A0C9UYH1</accession>
<keyword evidence="2" id="KW-0732">Signal</keyword>
<sequence length="208" mass="21520">MHAVMLTVAIVALSQARMALASTSGGLSVLLGRQSPPSVPPECQGNCTMPLNTEQTCGNPPQPNCLCSVDLENSYFDCLLCLGQVLNTTDYTSSQGIIDQLTTECDDFGIPLEKLTFPGQDPDRTLSTSTANATSTSASQGSQTAQASTTPPLQTVPTSLPPRTGTSTSPQSTQTTKSNGALGANPRNGLGVVSLGCFVGLMFAYIAI</sequence>
<proteinExistence type="predicted"/>
<feature type="region of interest" description="Disordered" evidence="1">
    <location>
        <begin position="113"/>
        <end position="185"/>
    </location>
</feature>
<keyword evidence="4" id="KW-1185">Reference proteome</keyword>
<dbReference type="OrthoDB" id="3030369at2759"/>
<evidence type="ECO:0000256" key="1">
    <source>
        <dbReference type="SAM" id="MobiDB-lite"/>
    </source>
</evidence>
<dbReference type="AlphaFoldDB" id="A0A0C9UYH1"/>
<evidence type="ECO:0000313" key="4">
    <source>
        <dbReference type="Proteomes" id="UP000054279"/>
    </source>
</evidence>